<dbReference type="InterPro" id="IPR012349">
    <property type="entry name" value="Split_barrel_FMN-bd"/>
</dbReference>
<protein>
    <submittedName>
        <fullName evidence="6">Flavin reductase family protein</fullName>
    </submittedName>
</protein>
<evidence type="ECO:0000256" key="4">
    <source>
        <dbReference type="ARBA" id="ARBA00038054"/>
    </source>
</evidence>
<dbReference type="PANTHER" id="PTHR33798">
    <property type="entry name" value="FLAVOPROTEIN OXYGENASE"/>
    <property type="match status" value="1"/>
</dbReference>
<keyword evidence="3" id="KW-0288">FMN</keyword>
<dbReference type="OrthoDB" id="8522at2157"/>
<evidence type="ECO:0000256" key="2">
    <source>
        <dbReference type="ARBA" id="ARBA00022630"/>
    </source>
</evidence>
<dbReference type="GO" id="GO:0010181">
    <property type="term" value="F:FMN binding"/>
    <property type="evidence" value="ECO:0007669"/>
    <property type="project" value="InterPro"/>
</dbReference>
<keyword evidence="2" id="KW-0285">Flavoprotein</keyword>
<proteinExistence type="inferred from homology"/>
<comment type="cofactor">
    <cofactor evidence="1">
        <name>FMN</name>
        <dbReference type="ChEBI" id="CHEBI:58210"/>
    </cofactor>
</comment>
<dbReference type="SMART" id="SM00903">
    <property type="entry name" value="Flavin_Reduct"/>
    <property type="match status" value="1"/>
</dbReference>
<dbReference type="Gene3D" id="2.30.110.10">
    <property type="entry name" value="Electron Transport, Fmn-binding Protein, Chain A"/>
    <property type="match status" value="1"/>
</dbReference>
<accession>A0A544QL25</accession>
<feature type="domain" description="Flavin reductase like" evidence="5">
    <location>
        <begin position="20"/>
        <end position="178"/>
    </location>
</feature>
<evidence type="ECO:0000313" key="6">
    <source>
        <dbReference type="EMBL" id="TQQ79018.1"/>
    </source>
</evidence>
<dbReference type="SUPFAM" id="SSF50475">
    <property type="entry name" value="FMN-binding split barrel"/>
    <property type="match status" value="1"/>
</dbReference>
<evidence type="ECO:0000313" key="7">
    <source>
        <dbReference type="Proteomes" id="UP000315385"/>
    </source>
</evidence>
<dbReference type="PANTHER" id="PTHR33798:SF5">
    <property type="entry name" value="FLAVIN REDUCTASE LIKE DOMAIN-CONTAINING PROTEIN"/>
    <property type="match status" value="1"/>
</dbReference>
<evidence type="ECO:0000259" key="5">
    <source>
        <dbReference type="SMART" id="SM00903"/>
    </source>
</evidence>
<organism evidence="6 7">
    <name type="scientific">Halonotius roseus</name>
    <dbReference type="NCBI Taxonomy" id="2511997"/>
    <lineage>
        <taxon>Archaea</taxon>
        <taxon>Methanobacteriati</taxon>
        <taxon>Methanobacteriota</taxon>
        <taxon>Stenosarchaea group</taxon>
        <taxon>Halobacteria</taxon>
        <taxon>Halobacteriales</taxon>
        <taxon>Haloferacaceae</taxon>
        <taxon>Halonotius</taxon>
    </lineage>
</organism>
<name>A0A544QL25_9EURY</name>
<gene>
    <name evidence="6" type="ORF">EWF95_12880</name>
</gene>
<dbReference type="EMBL" id="SESI01000004">
    <property type="protein sequence ID" value="TQQ79018.1"/>
    <property type="molecule type" value="Genomic_DNA"/>
</dbReference>
<dbReference type="InterPro" id="IPR002563">
    <property type="entry name" value="Flavin_Rdtase-like_dom"/>
</dbReference>
<dbReference type="Proteomes" id="UP000315385">
    <property type="component" value="Unassembled WGS sequence"/>
</dbReference>
<evidence type="ECO:0000256" key="1">
    <source>
        <dbReference type="ARBA" id="ARBA00001917"/>
    </source>
</evidence>
<comment type="similarity">
    <text evidence="4">Belongs to the flavoredoxin family.</text>
</comment>
<reference evidence="6 7" key="1">
    <citation type="submission" date="2019-02" db="EMBL/GenBank/DDBJ databases">
        <title>Halonotius sp. a new haloqrchaeon isolated from saline water.</title>
        <authorList>
            <person name="Duran-Viseras A."/>
            <person name="Sanchez-Porro C."/>
            <person name="Ventosa A."/>
        </authorList>
    </citation>
    <scope>NUCLEOTIDE SEQUENCE [LARGE SCALE GENOMIC DNA]</scope>
    <source>
        <strain evidence="6 7">F9-27</strain>
    </source>
</reference>
<keyword evidence="7" id="KW-1185">Reference proteome</keyword>
<dbReference type="AlphaFoldDB" id="A0A544QL25"/>
<sequence length="197" mass="21254">MPTRDGAPDDFGSAYRLLSTAITPRPIGWISTTSTDGVANLAPYSFCNVVAVDPPVVMFAPVGRDGGLKHTPRNVKATEEFVLNTVTRDLVEAMNATSATLPPDESEFDHLDIERAESVAVAPPRVAAAQIAFECELYDWIEVGNSVLILGEVVHAHVDENVLTDGKPDITKLETVGRLAGSYYAATDDRFSIERPP</sequence>
<comment type="caution">
    <text evidence="6">The sequence shown here is derived from an EMBL/GenBank/DDBJ whole genome shotgun (WGS) entry which is preliminary data.</text>
</comment>
<dbReference type="Pfam" id="PF01613">
    <property type="entry name" value="Flavin_Reduct"/>
    <property type="match status" value="1"/>
</dbReference>
<dbReference type="RefSeq" id="WP_142444491.1">
    <property type="nucleotide sequence ID" value="NZ_SESI01000004.1"/>
</dbReference>
<evidence type="ECO:0000256" key="3">
    <source>
        <dbReference type="ARBA" id="ARBA00022643"/>
    </source>
</evidence>